<evidence type="ECO:0000259" key="7">
    <source>
        <dbReference type="PROSITE" id="PS50089"/>
    </source>
</evidence>
<evidence type="ECO:0000313" key="8">
    <source>
        <dbReference type="Proteomes" id="UP000694844"/>
    </source>
</evidence>
<dbReference type="SMART" id="SM00184">
    <property type="entry name" value="RING"/>
    <property type="match status" value="1"/>
</dbReference>
<dbReference type="PROSITE" id="PS50089">
    <property type="entry name" value="ZF_RING_2"/>
    <property type="match status" value="1"/>
</dbReference>
<dbReference type="SUPFAM" id="SSF57850">
    <property type="entry name" value="RING/U-box"/>
    <property type="match status" value="1"/>
</dbReference>
<dbReference type="GO" id="GO:0008270">
    <property type="term" value="F:zinc ion binding"/>
    <property type="evidence" value="ECO:0007669"/>
    <property type="project" value="UniProtKB-KW"/>
</dbReference>
<feature type="coiled-coil region" evidence="5">
    <location>
        <begin position="225"/>
        <end position="376"/>
    </location>
</feature>
<sequence length="431" mass="49967">MTADLSHSNFVLPSLLEYLFMSSSFAMILLSFWLQSKSKFGINADKCVGTVDVEVSHKSVGESSVAVQDQETSASTCCGSGVPQFLLSLLPPASSEPQPEVNIEEELRCDYVKEFRLQFNEDDVSEEKLVTAIMFLNTLRGGISAHRVMDKLMSAVLHMDYMDSRLDDSGFPMEYSYEELRDIVVEEKGYPFKDFDRVVEKHLETSGFLPSPEEFVDFYHETKGIVELEREVKETRQEMEETRQEMEDTTQALERYQRVVEETTQEVVQSKQTLQQERLTSQQALQQKDQALQQKDQALQQKDQALQQKDQTIQQKDQTIQQKDRIIEQERQLLQQERQRVWELEQNPEGEFQRRLREMEEEIRRLSARSQRAMCKICLVEEVQVSFTPCNHLVSCQGCAQSLTDDNLPQSQKKCPMCREDIQGTVRMFFA</sequence>
<dbReference type="KEGG" id="cvn:111130928"/>
<feature type="transmembrane region" description="Helical" evidence="6">
    <location>
        <begin position="15"/>
        <end position="34"/>
    </location>
</feature>
<dbReference type="FunFam" id="1.10.1170.10:FF:000002">
    <property type="entry name" value="Baculoviral IAP repeat containing 7"/>
    <property type="match status" value="1"/>
</dbReference>
<evidence type="ECO:0000313" key="9">
    <source>
        <dbReference type="RefSeq" id="XP_022333922.1"/>
    </source>
</evidence>
<evidence type="ECO:0000256" key="1">
    <source>
        <dbReference type="ARBA" id="ARBA00022723"/>
    </source>
</evidence>
<dbReference type="InterPro" id="IPR001841">
    <property type="entry name" value="Znf_RING"/>
</dbReference>
<evidence type="ECO:0000256" key="2">
    <source>
        <dbReference type="ARBA" id="ARBA00022771"/>
    </source>
</evidence>
<keyword evidence="1" id="KW-0479">Metal-binding</keyword>
<feature type="domain" description="RING-type" evidence="7">
    <location>
        <begin position="375"/>
        <end position="419"/>
    </location>
</feature>
<name>A0A8B8E062_CRAVI</name>
<protein>
    <submittedName>
        <fullName evidence="9">Uncharacterized protein LOC111130928 isoform X1</fullName>
    </submittedName>
</protein>
<dbReference type="GeneID" id="111130928"/>
<dbReference type="Pfam" id="PF13920">
    <property type="entry name" value="zf-C3HC4_3"/>
    <property type="match status" value="1"/>
</dbReference>
<evidence type="ECO:0000256" key="4">
    <source>
        <dbReference type="PROSITE-ProRule" id="PRU00175"/>
    </source>
</evidence>
<dbReference type="AlphaFoldDB" id="A0A8B8E062"/>
<dbReference type="PANTHER" id="PTHR10044:SF139">
    <property type="entry name" value="DEATH-ASSOCIATED INHIBITOR OF APOPTOSIS 2"/>
    <property type="match status" value="1"/>
</dbReference>
<dbReference type="GO" id="GO:0005737">
    <property type="term" value="C:cytoplasm"/>
    <property type="evidence" value="ECO:0007669"/>
    <property type="project" value="TreeGrafter"/>
</dbReference>
<dbReference type="OrthoDB" id="6152890at2759"/>
<dbReference type="RefSeq" id="XP_022333922.1">
    <property type="nucleotide sequence ID" value="XM_022478214.1"/>
</dbReference>
<keyword evidence="5" id="KW-0175">Coiled coil</keyword>
<dbReference type="InterPro" id="IPR050784">
    <property type="entry name" value="IAP"/>
</dbReference>
<dbReference type="Proteomes" id="UP000694844">
    <property type="component" value="Chromosome 4"/>
</dbReference>
<proteinExistence type="predicted"/>
<keyword evidence="6" id="KW-0812">Transmembrane</keyword>
<keyword evidence="8" id="KW-1185">Reference proteome</keyword>
<keyword evidence="6" id="KW-0472">Membrane</keyword>
<keyword evidence="2 4" id="KW-0863">Zinc-finger</keyword>
<organism evidence="8 9">
    <name type="scientific">Crassostrea virginica</name>
    <name type="common">Eastern oyster</name>
    <dbReference type="NCBI Taxonomy" id="6565"/>
    <lineage>
        <taxon>Eukaryota</taxon>
        <taxon>Metazoa</taxon>
        <taxon>Spiralia</taxon>
        <taxon>Lophotrochozoa</taxon>
        <taxon>Mollusca</taxon>
        <taxon>Bivalvia</taxon>
        <taxon>Autobranchia</taxon>
        <taxon>Pteriomorphia</taxon>
        <taxon>Ostreida</taxon>
        <taxon>Ostreoidea</taxon>
        <taxon>Ostreidae</taxon>
        <taxon>Crassostrea</taxon>
    </lineage>
</organism>
<keyword evidence="6" id="KW-1133">Transmembrane helix</keyword>
<reference evidence="9" key="1">
    <citation type="submission" date="2025-08" db="UniProtKB">
        <authorList>
            <consortium name="RefSeq"/>
        </authorList>
    </citation>
    <scope>IDENTIFICATION</scope>
    <source>
        <tissue evidence="9">Whole sample</tissue>
    </source>
</reference>
<dbReference type="CDD" id="cd16510">
    <property type="entry name" value="RING-HC_IAPs"/>
    <property type="match status" value="1"/>
</dbReference>
<evidence type="ECO:0000256" key="5">
    <source>
        <dbReference type="SAM" id="Coils"/>
    </source>
</evidence>
<evidence type="ECO:0000256" key="3">
    <source>
        <dbReference type="ARBA" id="ARBA00022833"/>
    </source>
</evidence>
<dbReference type="PANTHER" id="PTHR10044">
    <property type="entry name" value="INHIBITOR OF APOPTOSIS"/>
    <property type="match status" value="1"/>
</dbReference>
<dbReference type="GO" id="GO:0005634">
    <property type="term" value="C:nucleus"/>
    <property type="evidence" value="ECO:0007669"/>
    <property type="project" value="TreeGrafter"/>
</dbReference>
<dbReference type="GO" id="GO:0051726">
    <property type="term" value="P:regulation of cell cycle"/>
    <property type="evidence" value="ECO:0007669"/>
    <property type="project" value="TreeGrafter"/>
</dbReference>
<accession>A0A8B8E062</accession>
<evidence type="ECO:0000256" key="6">
    <source>
        <dbReference type="SAM" id="Phobius"/>
    </source>
</evidence>
<dbReference type="InterPro" id="IPR013083">
    <property type="entry name" value="Znf_RING/FYVE/PHD"/>
</dbReference>
<keyword evidence="3" id="KW-0862">Zinc</keyword>
<dbReference type="Gene3D" id="3.30.40.10">
    <property type="entry name" value="Zinc/RING finger domain, C3HC4 (zinc finger)"/>
    <property type="match status" value="1"/>
</dbReference>
<gene>
    <name evidence="9" type="primary">LOC111130928</name>
</gene>